<evidence type="ECO:0000313" key="3">
    <source>
        <dbReference type="EMBL" id="AKL97982.1"/>
    </source>
</evidence>
<evidence type="ECO:0000259" key="2">
    <source>
        <dbReference type="PROSITE" id="PS51831"/>
    </source>
</evidence>
<dbReference type="RefSeq" id="WP_052570495.1">
    <property type="nucleotide sequence ID" value="NZ_CP009498.1"/>
</dbReference>
<dbReference type="Gene3D" id="1.10.3210.10">
    <property type="entry name" value="Hypothetical protein af1432"/>
    <property type="match status" value="1"/>
</dbReference>
<dbReference type="SMART" id="SM00471">
    <property type="entry name" value="HDc"/>
    <property type="match status" value="1"/>
</dbReference>
<dbReference type="STRING" id="1408281.Epro_0603"/>
<dbReference type="PROSITE" id="PS51831">
    <property type="entry name" value="HD"/>
    <property type="match status" value="1"/>
</dbReference>
<feature type="transmembrane region" description="Helical" evidence="1">
    <location>
        <begin position="234"/>
        <end position="255"/>
    </location>
</feature>
<name>A0A0G3WJF3_9BACT</name>
<sequence length="494" mass="54731">MDKQDNTSFFEKLKTAARRLALGFARKLGEEKEEAPATRNITSFLMTDIKIPIFLSVALTVIAVYFMLVMDLGADNEAFLSVAIFVVILALFFAALTREPEEKEIYCDNDAVSLMCVLVITGILTLQISKEYGSPLIFPVSAFIVMAAMLLSVRIAILYTFLFSVIAGLLVNKRLDIFFFIICSGLVVIPGISRIRKRSDFLTTGIKIVFANALTITMFYLLDEYTTAQYAQNLVNGVFGGALSVLVILVFMPLFEKLFSRTTNIKLIELSDFNNSLLKNLMLDAPGTYHHSLMTAVIAEQAADAIGANSILARVGAYYHDIGKLKNPEYFIENQAQGSNPHDPLTPAMSSLILISHVKDGVFLAKKNNIDKAILDSIQQHHGTTIIRSFYLKALEAGSEVSIENFKYPGPKPKTKVAAIIMIADSAEAACRALEDPTVVRIKETVEKIINNKFTEGQFDDCPITLKDLQTIRDSVTSTVTGIYHARIEYKENK</sequence>
<keyword evidence="1" id="KW-1133">Transmembrane helix</keyword>
<organism evidence="3 4">
    <name type="scientific">Endomicrobium proavitum</name>
    <dbReference type="NCBI Taxonomy" id="1408281"/>
    <lineage>
        <taxon>Bacteria</taxon>
        <taxon>Pseudomonadati</taxon>
        <taxon>Elusimicrobiota</taxon>
        <taxon>Endomicrobiia</taxon>
        <taxon>Endomicrobiales</taxon>
        <taxon>Endomicrobiaceae</taxon>
        <taxon>Endomicrobium</taxon>
    </lineage>
</organism>
<keyword evidence="1" id="KW-0812">Transmembrane</keyword>
<proteinExistence type="predicted"/>
<dbReference type="Proteomes" id="UP000035337">
    <property type="component" value="Chromosome"/>
</dbReference>
<dbReference type="InterPro" id="IPR052722">
    <property type="entry name" value="PgpH_phosphodiesterase"/>
</dbReference>
<dbReference type="InterPro" id="IPR006675">
    <property type="entry name" value="HDIG_dom"/>
</dbReference>
<dbReference type="OrthoDB" id="9806952at2"/>
<dbReference type="NCBIfam" id="TIGR00277">
    <property type="entry name" value="HDIG"/>
    <property type="match status" value="1"/>
</dbReference>
<accession>A0A0G3WJF3</accession>
<dbReference type="InterPro" id="IPR003607">
    <property type="entry name" value="HD/PDEase_dom"/>
</dbReference>
<evidence type="ECO:0000313" key="4">
    <source>
        <dbReference type="Proteomes" id="UP000035337"/>
    </source>
</evidence>
<feature type="transmembrane region" description="Helical" evidence="1">
    <location>
        <begin position="140"/>
        <end position="170"/>
    </location>
</feature>
<gene>
    <name evidence="3" type="ORF">Epro_0603</name>
</gene>
<dbReference type="Pfam" id="PF01966">
    <property type="entry name" value="HD"/>
    <property type="match status" value="1"/>
</dbReference>
<dbReference type="KEGG" id="epo:Epro_0603"/>
<dbReference type="SUPFAM" id="SSF109604">
    <property type="entry name" value="HD-domain/PDEase-like"/>
    <property type="match status" value="1"/>
</dbReference>
<dbReference type="AlphaFoldDB" id="A0A0G3WJF3"/>
<feature type="transmembrane region" description="Helical" evidence="1">
    <location>
        <begin position="53"/>
        <end position="72"/>
    </location>
</feature>
<keyword evidence="4" id="KW-1185">Reference proteome</keyword>
<dbReference type="PANTHER" id="PTHR36442:SF1">
    <property type="entry name" value="CYCLIC-DI-AMP PHOSPHODIESTERASE PGPH"/>
    <property type="match status" value="1"/>
</dbReference>
<keyword evidence="3" id="KW-0675">Receptor</keyword>
<feature type="transmembrane region" description="Helical" evidence="1">
    <location>
        <begin position="109"/>
        <end position="128"/>
    </location>
</feature>
<evidence type="ECO:0000256" key="1">
    <source>
        <dbReference type="SAM" id="Phobius"/>
    </source>
</evidence>
<dbReference type="InterPro" id="IPR011621">
    <property type="entry name" value="Metal-dep_PHydrolase_7TM_intra"/>
</dbReference>
<keyword evidence="1" id="KW-0472">Membrane</keyword>
<dbReference type="InterPro" id="IPR006674">
    <property type="entry name" value="HD_domain"/>
</dbReference>
<dbReference type="CDD" id="cd00077">
    <property type="entry name" value="HDc"/>
    <property type="match status" value="1"/>
</dbReference>
<protein>
    <submittedName>
        <fullName evidence="3">7TM receptor with intracellular metal dependent phosphohydrolase</fullName>
    </submittedName>
</protein>
<dbReference type="Pfam" id="PF07698">
    <property type="entry name" value="7TM-7TMR_HD"/>
    <property type="match status" value="1"/>
</dbReference>
<dbReference type="PANTHER" id="PTHR36442">
    <property type="entry name" value="CYCLIC-DI-AMP PHOSPHODIESTERASE PGPH"/>
    <property type="match status" value="1"/>
</dbReference>
<feature type="transmembrane region" description="Helical" evidence="1">
    <location>
        <begin position="78"/>
        <end position="97"/>
    </location>
</feature>
<keyword evidence="3" id="KW-0378">Hydrolase</keyword>
<dbReference type="PATRIC" id="fig|1408281.3.peg.619"/>
<feature type="transmembrane region" description="Helical" evidence="1">
    <location>
        <begin position="201"/>
        <end position="222"/>
    </location>
</feature>
<dbReference type="EMBL" id="CP009498">
    <property type="protein sequence ID" value="AKL97982.1"/>
    <property type="molecule type" value="Genomic_DNA"/>
</dbReference>
<dbReference type="GO" id="GO:0016787">
    <property type="term" value="F:hydrolase activity"/>
    <property type="evidence" value="ECO:0007669"/>
    <property type="project" value="UniProtKB-KW"/>
</dbReference>
<feature type="domain" description="HD" evidence="2">
    <location>
        <begin position="288"/>
        <end position="430"/>
    </location>
</feature>
<reference evidence="3 4" key="1">
    <citation type="submission" date="2014-09" db="EMBL/GenBank/DDBJ databases">
        <title>Complete genome sequence of Endomicrobium proavitum.</title>
        <authorList>
            <person name="Zheng H."/>
        </authorList>
    </citation>
    <scope>NUCLEOTIDE SEQUENCE [LARGE SCALE GENOMIC DNA]</scope>
    <source>
        <strain evidence="3 4">Rsa215</strain>
    </source>
</reference>
<feature type="transmembrane region" description="Helical" evidence="1">
    <location>
        <begin position="177"/>
        <end position="195"/>
    </location>
</feature>